<evidence type="ECO:0000313" key="3">
    <source>
        <dbReference type="Proteomes" id="UP001597237"/>
    </source>
</evidence>
<sequence length="88" mass="9676">MNDPNSPAPTHLDARDPGKPRSLDIREEVERELDAYPSTENLVLLVPEDCWGDLTRQLGASPQAEETTYKGVRLRKAAVSAVVAQDGF</sequence>
<dbReference type="RefSeq" id="WP_377281946.1">
    <property type="nucleotide sequence ID" value="NZ_JBHRSI010000005.1"/>
</dbReference>
<accession>A0ABW4N524</accession>
<dbReference type="Proteomes" id="UP001597237">
    <property type="component" value="Unassembled WGS sequence"/>
</dbReference>
<proteinExistence type="predicted"/>
<organism evidence="2 3">
    <name type="scientific">Phenylobacterium terrae</name>
    <dbReference type="NCBI Taxonomy" id="2665495"/>
    <lineage>
        <taxon>Bacteria</taxon>
        <taxon>Pseudomonadati</taxon>
        <taxon>Pseudomonadota</taxon>
        <taxon>Alphaproteobacteria</taxon>
        <taxon>Caulobacterales</taxon>
        <taxon>Caulobacteraceae</taxon>
        <taxon>Phenylobacterium</taxon>
    </lineage>
</organism>
<protein>
    <submittedName>
        <fullName evidence="2">Uncharacterized protein</fullName>
    </submittedName>
</protein>
<name>A0ABW4N524_9CAUL</name>
<comment type="caution">
    <text evidence="2">The sequence shown here is derived from an EMBL/GenBank/DDBJ whole genome shotgun (WGS) entry which is preliminary data.</text>
</comment>
<dbReference type="EMBL" id="JBHUEY010000006">
    <property type="protein sequence ID" value="MFD1784987.1"/>
    <property type="molecule type" value="Genomic_DNA"/>
</dbReference>
<keyword evidence="3" id="KW-1185">Reference proteome</keyword>
<feature type="compositionally biased region" description="Basic and acidic residues" evidence="1">
    <location>
        <begin position="12"/>
        <end position="22"/>
    </location>
</feature>
<evidence type="ECO:0000256" key="1">
    <source>
        <dbReference type="SAM" id="MobiDB-lite"/>
    </source>
</evidence>
<feature type="region of interest" description="Disordered" evidence="1">
    <location>
        <begin position="1"/>
        <end position="22"/>
    </location>
</feature>
<gene>
    <name evidence="2" type="ORF">ACFSC0_16410</name>
</gene>
<reference evidence="3" key="1">
    <citation type="journal article" date="2019" name="Int. J. Syst. Evol. Microbiol.">
        <title>The Global Catalogue of Microorganisms (GCM) 10K type strain sequencing project: providing services to taxonomists for standard genome sequencing and annotation.</title>
        <authorList>
            <consortium name="The Broad Institute Genomics Platform"/>
            <consortium name="The Broad Institute Genome Sequencing Center for Infectious Disease"/>
            <person name="Wu L."/>
            <person name="Ma J."/>
        </authorList>
    </citation>
    <scope>NUCLEOTIDE SEQUENCE [LARGE SCALE GENOMIC DNA]</scope>
    <source>
        <strain evidence="3">DFY28</strain>
    </source>
</reference>
<evidence type="ECO:0000313" key="2">
    <source>
        <dbReference type="EMBL" id="MFD1784987.1"/>
    </source>
</evidence>